<dbReference type="NCBIfam" id="NF003915">
    <property type="entry name" value="PRK05441.1"/>
    <property type="match status" value="1"/>
</dbReference>
<reference evidence="16 18" key="2">
    <citation type="submission" date="2019-06" db="EMBL/GenBank/DDBJ databases">
        <title>Genome sequence analysis of &gt;100 Bacillus licheniformis strains suggests intrinsic resistance to this species.</title>
        <authorList>
            <person name="Wels M."/>
            <person name="Siezen R.J."/>
            <person name="Johansen E."/>
            <person name="Stuer-Lauridsen B."/>
            <person name="Bjerre K."/>
            <person name="Nielsen B.K.K."/>
        </authorList>
    </citation>
    <scope>NUCLEOTIDE SEQUENCE [LARGE SCALE GENOMIC DNA]</scope>
    <source>
        <strain evidence="16 18">BAC-15381</strain>
    </source>
</reference>
<reference evidence="15 17" key="1">
    <citation type="journal article" date="2016" name="Front. Microbiol.">
        <title>High-Level Heat Resistance of Spores of Bacillus amyloliquefaciens and Bacillus licheniformis Results from the Presence of a spoVA Operon in a Tn1546 Transposon.</title>
        <authorList>
            <person name="Berendsen E.M."/>
            <person name="Koning R.A."/>
            <person name="Boekhorst J."/>
            <person name="de Jong A."/>
            <person name="Kuipers O.P."/>
            <person name="Wells-Bennik M.H."/>
        </authorList>
    </citation>
    <scope>NUCLEOTIDE SEQUENCE [LARGE SCALE GENOMIC DNA]</scope>
    <source>
        <strain evidence="15 17">B4121</strain>
    </source>
</reference>
<name>A0A6I7TSV4_9BACI</name>
<comment type="similarity">
    <text evidence="7 12">Belongs to the GCKR-like family. MurNAc-6-P etherase subfamily.</text>
</comment>
<comment type="miscellaneous">
    <text evidence="12">A lyase-type mechanism (elimination/hydration) is suggested for the cleavage of the lactyl ether bond of MurNAc 6-phosphate, with the formation of an alpha,beta-unsaturated aldehyde intermediate with (E)-stereochemistry, followed by the syn addition of water to give product.</text>
</comment>
<proteinExistence type="inferred from homology"/>
<dbReference type="InterPro" id="IPR005488">
    <property type="entry name" value="Etherase_MurQ"/>
</dbReference>
<comment type="caution">
    <text evidence="15">The sequence shown here is derived from an EMBL/GenBank/DDBJ whole genome shotgun (WGS) entry which is preliminary data.</text>
</comment>
<dbReference type="GO" id="GO:0097367">
    <property type="term" value="F:carbohydrate derivative binding"/>
    <property type="evidence" value="ECO:0007669"/>
    <property type="project" value="InterPro"/>
</dbReference>
<keyword evidence="3 12" id="KW-0119">Carbohydrate metabolism</keyword>
<evidence type="ECO:0000256" key="11">
    <source>
        <dbReference type="ARBA" id="ARBA00084049"/>
    </source>
</evidence>
<evidence type="ECO:0000256" key="9">
    <source>
        <dbReference type="ARBA" id="ARBA00070061"/>
    </source>
</evidence>
<evidence type="ECO:0000256" key="4">
    <source>
        <dbReference type="ARBA" id="ARBA00051747"/>
    </source>
</evidence>
<dbReference type="Proteomes" id="UP000429980">
    <property type="component" value="Unassembled WGS sequence"/>
</dbReference>
<dbReference type="FunFam" id="1.10.8.1080:FF:000001">
    <property type="entry name" value="N-acetylmuramic acid 6-phosphate etherase"/>
    <property type="match status" value="1"/>
</dbReference>
<dbReference type="InterPro" id="IPR005486">
    <property type="entry name" value="Glucokinase_regulatory_CS"/>
</dbReference>
<dbReference type="RefSeq" id="WP_020449917.1">
    <property type="nucleotide sequence ID" value="NZ_AP025339.1"/>
</dbReference>
<dbReference type="PANTHER" id="PTHR10088">
    <property type="entry name" value="GLUCOKINASE REGULATORY PROTEIN"/>
    <property type="match status" value="1"/>
</dbReference>
<dbReference type="EMBL" id="LKPO01000013">
    <property type="protein sequence ID" value="OLF93872.1"/>
    <property type="molecule type" value="Genomic_DNA"/>
</dbReference>
<evidence type="ECO:0000313" key="18">
    <source>
        <dbReference type="Proteomes" id="UP000429980"/>
    </source>
</evidence>
<keyword evidence="18" id="KW-1185">Reference proteome</keyword>
<dbReference type="Pfam" id="PF20741">
    <property type="entry name" value="GKRP-like_C"/>
    <property type="match status" value="1"/>
</dbReference>
<accession>A0A6I7TSV4</accession>
<evidence type="ECO:0000256" key="8">
    <source>
        <dbReference type="ARBA" id="ARBA00067056"/>
    </source>
</evidence>
<dbReference type="Proteomes" id="UP001216709">
    <property type="component" value="Unassembled WGS sequence"/>
</dbReference>
<dbReference type="UniPathway" id="UPA00342"/>
<evidence type="ECO:0000256" key="7">
    <source>
        <dbReference type="ARBA" id="ARBA00061234"/>
    </source>
</evidence>
<dbReference type="GO" id="GO:0009254">
    <property type="term" value="P:peptidoglycan turnover"/>
    <property type="evidence" value="ECO:0007669"/>
    <property type="project" value="TreeGrafter"/>
</dbReference>
<dbReference type="InterPro" id="IPR046348">
    <property type="entry name" value="SIS_dom_sf"/>
</dbReference>
<comment type="pathway">
    <text evidence="6">Cell wall biogenesis.</text>
</comment>
<evidence type="ECO:0000256" key="10">
    <source>
        <dbReference type="ARBA" id="ARBA00077905"/>
    </source>
</evidence>
<evidence type="ECO:0000313" key="15">
    <source>
        <dbReference type="EMBL" id="OLF93872.1"/>
    </source>
</evidence>
<evidence type="ECO:0000313" key="14">
    <source>
        <dbReference type="EMBL" id="MDE1451900.1"/>
    </source>
</evidence>
<dbReference type="InterPro" id="IPR001347">
    <property type="entry name" value="SIS_dom"/>
</dbReference>
<dbReference type="PROSITE" id="PS01272">
    <property type="entry name" value="GCKR"/>
    <property type="match status" value="1"/>
</dbReference>
<feature type="domain" description="SIS" evidence="13">
    <location>
        <begin position="58"/>
        <end position="221"/>
    </location>
</feature>
<dbReference type="GO" id="GO:0016803">
    <property type="term" value="F:ether hydrolase activity"/>
    <property type="evidence" value="ECO:0007669"/>
    <property type="project" value="TreeGrafter"/>
</dbReference>
<organism evidence="15 17">
    <name type="scientific">Bacillus paralicheniformis</name>
    <dbReference type="NCBI Taxonomy" id="1648923"/>
    <lineage>
        <taxon>Bacteria</taxon>
        <taxon>Bacillati</taxon>
        <taxon>Bacillota</taxon>
        <taxon>Bacilli</taxon>
        <taxon>Bacillales</taxon>
        <taxon>Bacillaceae</taxon>
        <taxon>Bacillus</taxon>
    </lineage>
</organism>
<dbReference type="CDD" id="cd05007">
    <property type="entry name" value="SIS_Etherase"/>
    <property type="match status" value="1"/>
</dbReference>
<dbReference type="Gene3D" id="1.10.8.1080">
    <property type="match status" value="1"/>
</dbReference>
<protein>
    <recommendedName>
        <fullName evidence="9 12">N-acetylmuramic acid 6-phosphate etherase</fullName>
        <shortName evidence="12">MurNAc-6-P etherase</shortName>
        <ecNumber evidence="8 12">4.2.1.126</ecNumber>
    </recommendedName>
    <alternativeName>
        <fullName evidence="11 12">N-acetylmuramic acid 6-phosphate hydrolase</fullName>
    </alternativeName>
    <alternativeName>
        <fullName evidence="10 12">N-acetylmuramic acid 6-phosphate lyase</fullName>
    </alternativeName>
</protein>
<evidence type="ECO:0000256" key="5">
    <source>
        <dbReference type="ARBA" id="ARBA00060595"/>
    </source>
</evidence>
<comment type="catalytic activity">
    <reaction evidence="4 12">
        <text>N-acetyl-D-muramate 6-phosphate + H2O = N-acetyl-D-glucosamine 6-phosphate + (R)-lactate</text>
        <dbReference type="Rhea" id="RHEA:26410"/>
        <dbReference type="ChEBI" id="CHEBI:15377"/>
        <dbReference type="ChEBI" id="CHEBI:16004"/>
        <dbReference type="ChEBI" id="CHEBI:57513"/>
        <dbReference type="ChEBI" id="CHEBI:58722"/>
        <dbReference type="EC" id="4.2.1.126"/>
    </reaction>
</comment>
<dbReference type="FunFam" id="3.40.50.10490:FF:000014">
    <property type="entry name" value="N-acetylmuramic acid 6-phosphate etherase"/>
    <property type="match status" value="1"/>
</dbReference>
<dbReference type="Gene3D" id="3.40.50.10490">
    <property type="entry name" value="Glucose-6-phosphate isomerase like protein, domain 1"/>
    <property type="match status" value="1"/>
</dbReference>
<feature type="active site" evidence="12">
    <location>
        <position position="117"/>
    </location>
</feature>
<dbReference type="NCBIfam" id="TIGR00274">
    <property type="entry name" value="N-acetylmuramic acid 6-phosphate etherase"/>
    <property type="match status" value="1"/>
</dbReference>
<evidence type="ECO:0000256" key="6">
    <source>
        <dbReference type="ARBA" id="ARBA00060672"/>
    </source>
</evidence>
<evidence type="ECO:0000256" key="2">
    <source>
        <dbReference type="ARBA" id="ARBA00023239"/>
    </source>
</evidence>
<keyword evidence="2 12" id="KW-0456">Lyase</keyword>
<dbReference type="GO" id="GO:0097173">
    <property type="term" value="P:N-acetylmuramic acid catabolic process"/>
    <property type="evidence" value="ECO:0007669"/>
    <property type="project" value="UniProtKB-UniPathway"/>
</dbReference>
<dbReference type="EMBL" id="NILF01000070">
    <property type="protein sequence ID" value="TWL32288.1"/>
    <property type="molecule type" value="Genomic_DNA"/>
</dbReference>
<dbReference type="PANTHER" id="PTHR10088:SF4">
    <property type="entry name" value="GLUCOKINASE REGULATORY PROTEIN"/>
    <property type="match status" value="1"/>
</dbReference>
<reference evidence="14" key="3">
    <citation type="submission" date="2022-12" db="EMBL/GenBank/DDBJ databases">
        <title>Draft Genome Sequences of Bacillus licheniformis and Bacillus paralicheniformis strains isolated from Irish skim milk powders.</title>
        <authorList>
            <person name="Lourenco A."/>
            <person name="Li F."/>
            <person name="Geraldine D."/>
            <person name="Tobin J.T."/>
            <person name="Butler F."/>
            <person name="Jordan K."/>
            <person name="Obrien T."/>
        </authorList>
    </citation>
    <scope>NUCLEOTIDE SEQUENCE</scope>
    <source>
        <strain evidence="14">3370</strain>
    </source>
</reference>
<comment type="subunit">
    <text evidence="1 12">Homodimer.</text>
</comment>
<comment type="pathway">
    <text evidence="12">Amino-sugar metabolism; N-acetylmuramate degradation.</text>
</comment>
<dbReference type="GO" id="GO:0016835">
    <property type="term" value="F:carbon-oxygen lyase activity"/>
    <property type="evidence" value="ECO:0007669"/>
    <property type="project" value="UniProtKB-UniRule"/>
</dbReference>
<sequence>MENSHLGSLTTERRNERSRRIHQAKTIDILKIINDEDKTVAEAVQEVLPEVKTAVDFAVGSLKKGGRIIYIGAGTSGRLGVLDAAECPPTFSISPESVIGIIAGGEKALYKAVEGAEDHEAFGRRDLSAVNLSNNDTVIGIAASGRTPYVLGALKYARESGAKTVSLTCNENSAISQVSDHSIEVVVGPEVIAGSTRMKAATAHKMILNMISTAAMIKMGKVYENLMVDVKVSNDKLKERAIRIIQTVTGVPKEAAALALEKSHNQVKTAIIMLKTNEDAAASENLLEKSEGDIEKALSIYEDQV</sequence>
<feature type="active site" description="Proton donor" evidence="12">
    <location>
        <position position="86"/>
    </location>
</feature>
<evidence type="ECO:0000259" key="13">
    <source>
        <dbReference type="PROSITE" id="PS51464"/>
    </source>
</evidence>
<dbReference type="GO" id="GO:0046348">
    <property type="term" value="P:amino sugar catabolic process"/>
    <property type="evidence" value="ECO:0007669"/>
    <property type="project" value="InterPro"/>
</dbReference>
<evidence type="ECO:0000256" key="12">
    <source>
        <dbReference type="HAMAP-Rule" id="MF_00068"/>
    </source>
</evidence>
<dbReference type="EC" id="4.2.1.126" evidence="8 12"/>
<evidence type="ECO:0000256" key="3">
    <source>
        <dbReference type="ARBA" id="ARBA00023277"/>
    </source>
</evidence>
<dbReference type="AlphaFoldDB" id="A0A6I7TSV4"/>
<evidence type="ECO:0000313" key="16">
    <source>
        <dbReference type="EMBL" id="TWL32288.1"/>
    </source>
</evidence>
<dbReference type="NCBIfam" id="NF009222">
    <property type="entry name" value="PRK12570.1"/>
    <property type="match status" value="1"/>
</dbReference>
<dbReference type="HAMAP" id="MF_00068">
    <property type="entry name" value="MurQ"/>
    <property type="match status" value="1"/>
</dbReference>
<dbReference type="EMBL" id="JARAFO010000010">
    <property type="protein sequence ID" value="MDE1451900.1"/>
    <property type="molecule type" value="Genomic_DNA"/>
</dbReference>
<evidence type="ECO:0000256" key="1">
    <source>
        <dbReference type="ARBA" id="ARBA00011738"/>
    </source>
</evidence>
<gene>
    <name evidence="12 14" type="primary">murQ</name>
    <name evidence="15" type="ORF">B4121_2242</name>
    <name evidence="16" type="ORF">CHCC15381_2812</name>
    <name evidence="14" type="ORF">PVN32_06905</name>
</gene>
<comment type="pathway">
    <text evidence="5">Amino-sugar metabolism; 1,6-anhydro-N-acetylmuramate degradation.</text>
</comment>
<dbReference type="InterPro" id="IPR040190">
    <property type="entry name" value="MURQ/GCKR"/>
</dbReference>
<dbReference type="Pfam" id="PF22645">
    <property type="entry name" value="GKRP_SIS_N"/>
    <property type="match status" value="1"/>
</dbReference>
<comment type="function">
    <text evidence="12">Specifically catalyzes the cleavage of the D-lactyl ether substituent of MurNAc 6-phosphate, producing GlcNAc 6-phosphate and D-lactate.</text>
</comment>
<dbReference type="SUPFAM" id="SSF53697">
    <property type="entry name" value="SIS domain"/>
    <property type="match status" value="1"/>
</dbReference>
<evidence type="ECO:0000313" key="17">
    <source>
        <dbReference type="Proteomes" id="UP000185604"/>
    </source>
</evidence>
<dbReference type="Proteomes" id="UP000185604">
    <property type="component" value="Unassembled WGS sequence"/>
</dbReference>
<dbReference type="PROSITE" id="PS51464">
    <property type="entry name" value="SIS"/>
    <property type="match status" value="1"/>
</dbReference>